<evidence type="ECO:0000256" key="3">
    <source>
        <dbReference type="ARBA" id="ARBA00022989"/>
    </source>
</evidence>
<evidence type="ECO:0000313" key="6">
    <source>
        <dbReference type="EMBL" id="KZE18525.1"/>
    </source>
</evidence>
<dbReference type="PANTHER" id="PTHR30168:SF0">
    <property type="entry name" value="INNER MEMBRANE PROTEIN"/>
    <property type="match status" value="1"/>
</dbReference>
<keyword evidence="6" id="KW-0482">Metalloprotease</keyword>
<dbReference type="EMBL" id="LQQO01000001">
    <property type="protein sequence ID" value="KZE18525.1"/>
    <property type="molecule type" value="Genomic_DNA"/>
</dbReference>
<feature type="transmembrane region" description="Helical" evidence="5">
    <location>
        <begin position="20"/>
        <end position="38"/>
    </location>
</feature>
<comment type="caution">
    <text evidence="6">The sequence shown here is derived from an EMBL/GenBank/DDBJ whole genome shotgun (WGS) entry which is preliminary data.</text>
</comment>
<evidence type="ECO:0000256" key="4">
    <source>
        <dbReference type="ARBA" id="ARBA00023136"/>
    </source>
</evidence>
<keyword evidence="3 5" id="KW-1133">Transmembrane helix</keyword>
<dbReference type="Pfam" id="PF04228">
    <property type="entry name" value="Zn_peptidase"/>
    <property type="match status" value="1"/>
</dbReference>
<dbReference type="InterPro" id="IPR007343">
    <property type="entry name" value="Uncharacterised_pept_Zn_put"/>
</dbReference>
<evidence type="ECO:0000256" key="2">
    <source>
        <dbReference type="ARBA" id="ARBA00022692"/>
    </source>
</evidence>
<keyword evidence="4 5" id="KW-0472">Membrane</keyword>
<keyword evidence="6" id="KW-0378">Hydrolase</keyword>
<evidence type="ECO:0000313" key="7">
    <source>
        <dbReference type="Proteomes" id="UP000076609"/>
    </source>
</evidence>
<keyword evidence="6" id="KW-0645">Protease</keyword>
<gene>
    <name evidence="6" type="ORF">AVT10_00225</name>
</gene>
<dbReference type="Proteomes" id="UP000076609">
    <property type="component" value="Unassembled WGS sequence"/>
</dbReference>
<proteinExistence type="predicted"/>
<evidence type="ECO:0000256" key="5">
    <source>
        <dbReference type="SAM" id="Phobius"/>
    </source>
</evidence>
<name>A0ABR5YGN2_9SPHN</name>
<accession>A0ABR5YGN2</accession>
<protein>
    <submittedName>
        <fullName evidence="6">Zinc metalloprotease</fullName>
    </submittedName>
</protein>
<keyword evidence="2 5" id="KW-0812">Transmembrane</keyword>
<comment type="subcellular location">
    <subcellularLocation>
        <location evidence="1">Membrane</location>
        <topology evidence="1">Single-pass membrane protein</topology>
    </subcellularLocation>
</comment>
<organism evidence="6 7">
    <name type="scientific">Sphingomonas hankookensis</name>
    <dbReference type="NCBI Taxonomy" id="563996"/>
    <lineage>
        <taxon>Bacteria</taxon>
        <taxon>Pseudomonadati</taxon>
        <taxon>Pseudomonadota</taxon>
        <taxon>Alphaproteobacteria</taxon>
        <taxon>Sphingomonadales</taxon>
        <taxon>Sphingomonadaceae</taxon>
        <taxon>Sphingomonas</taxon>
    </lineage>
</organism>
<dbReference type="GO" id="GO:0008237">
    <property type="term" value="F:metallopeptidase activity"/>
    <property type="evidence" value="ECO:0007669"/>
    <property type="project" value="UniProtKB-KW"/>
</dbReference>
<dbReference type="RefSeq" id="WP_066686756.1">
    <property type="nucleotide sequence ID" value="NZ_CP117025.1"/>
</dbReference>
<feature type="transmembrane region" description="Helical" evidence="5">
    <location>
        <begin position="45"/>
        <end position="66"/>
    </location>
</feature>
<evidence type="ECO:0000256" key="1">
    <source>
        <dbReference type="ARBA" id="ARBA00004167"/>
    </source>
</evidence>
<keyword evidence="7" id="KW-1185">Reference proteome</keyword>
<sequence>MRLDDLDPSSNVDDLGRGSGGFGGGGFNLLGLLPLLLGRGLGCGTIGILAIVGVAFLLFSGGGGLIGGGSQAPTAQQGSAQENVPCDTAEELFACRVLKSTEQVWGQIYAEQGARYTPPRLRFYQDNNQSGCGAAQAAMGPFYCPTDRGVYLDTSFFRELSQRFGASGDFAQAYVVAHEVGHHIQNLTGQAEAVSRAQRTLPTAQGNEQSVRLELQADCYAGVWAKRSGRMEPGDLEEGLRAAEAIGDDRLQGSNAAPESFTHGTSAQRAYWLKRGYDTGDPARCDTFSGTI</sequence>
<dbReference type="PANTHER" id="PTHR30168">
    <property type="entry name" value="PUTATIVE MEMBRANE PROTEIN YPFJ"/>
    <property type="match status" value="1"/>
</dbReference>
<reference evidence="7" key="1">
    <citation type="submission" date="2016-01" db="EMBL/GenBank/DDBJ databases">
        <title>Draft genome of Chromobacterium sp. F49.</title>
        <authorList>
            <person name="Hong K.W."/>
        </authorList>
    </citation>
    <scope>NUCLEOTIDE SEQUENCE [LARGE SCALE GENOMIC DNA]</scope>
    <source>
        <strain evidence="7">CN3</strain>
    </source>
</reference>